<reference evidence="1 2" key="1">
    <citation type="submission" date="2014-04" db="EMBL/GenBank/DDBJ databases">
        <authorList>
            <consortium name="DOE Joint Genome Institute"/>
            <person name="Kuo A."/>
            <person name="Kohler A."/>
            <person name="Nagy L.G."/>
            <person name="Floudas D."/>
            <person name="Copeland A."/>
            <person name="Barry K.W."/>
            <person name="Cichocki N."/>
            <person name="Veneault-Fourrey C."/>
            <person name="LaButti K."/>
            <person name="Lindquist E.A."/>
            <person name="Lipzen A."/>
            <person name="Lundell T."/>
            <person name="Morin E."/>
            <person name="Murat C."/>
            <person name="Sun H."/>
            <person name="Tunlid A."/>
            <person name="Henrissat B."/>
            <person name="Grigoriev I.V."/>
            <person name="Hibbett D.S."/>
            <person name="Martin F."/>
            <person name="Nordberg H.P."/>
            <person name="Cantor M.N."/>
            <person name="Hua S.X."/>
        </authorList>
    </citation>
    <scope>NUCLEOTIDE SEQUENCE [LARGE SCALE GENOMIC DNA]</scope>
    <source>
        <strain evidence="1 2">LaAM-08-1</strain>
    </source>
</reference>
<sequence>MSHPPNLSEIPLVGGKRCRNMNFKSDVIKVGGLDVHFMTRQPAKPASFYSSARKWHHGMRN</sequence>
<dbReference type="HOGENOM" id="CLU_2922995_0_0_1"/>
<proteinExistence type="predicted"/>
<name>A0A0C9XF72_9AGAR</name>
<accession>A0A0C9XF72</accession>
<dbReference type="EMBL" id="KN838629">
    <property type="protein sequence ID" value="KIK00284.1"/>
    <property type="molecule type" value="Genomic_DNA"/>
</dbReference>
<dbReference type="AlphaFoldDB" id="A0A0C9XF72"/>
<protein>
    <submittedName>
        <fullName evidence="1">Uncharacterized protein</fullName>
    </submittedName>
</protein>
<evidence type="ECO:0000313" key="2">
    <source>
        <dbReference type="Proteomes" id="UP000054477"/>
    </source>
</evidence>
<organism evidence="1 2">
    <name type="scientific">Laccaria amethystina LaAM-08-1</name>
    <dbReference type="NCBI Taxonomy" id="1095629"/>
    <lineage>
        <taxon>Eukaryota</taxon>
        <taxon>Fungi</taxon>
        <taxon>Dikarya</taxon>
        <taxon>Basidiomycota</taxon>
        <taxon>Agaricomycotina</taxon>
        <taxon>Agaricomycetes</taxon>
        <taxon>Agaricomycetidae</taxon>
        <taxon>Agaricales</taxon>
        <taxon>Agaricineae</taxon>
        <taxon>Hydnangiaceae</taxon>
        <taxon>Laccaria</taxon>
    </lineage>
</organism>
<reference evidence="2" key="2">
    <citation type="submission" date="2015-01" db="EMBL/GenBank/DDBJ databases">
        <title>Evolutionary Origins and Diversification of the Mycorrhizal Mutualists.</title>
        <authorList>
            <consortium name="DOE Joint Genome Institute"/>
            <consortium name="Mycorrhizal Genomics Consortium"/>
            <person name="Kohler A."/>
            <person name="Kuo A."/>
            <person name="Nagy L.G."/>
            <person name="Floudas D."/>
            <person name="Copeland A."/>
            <person name="Barry K.W."/>
            <person name="Cichocki N."/>
            <person name="Veneault-Fourrey C."/>
            <person name="LaButti K."/>
            <person name="Lindquist E.A."/>
            <person name="Lipzen A."/>
            <person name="Lundell T."/>
            <person name="Morin E."/>
            <person name="Murat C."/>
            <person name="Riley R."/>
            <person name="Ohm R."/>
            <person name="Sun H."/>
            <person name="Tunlid A."/>
            <person name="Henrissat B."/>
            <person name="Grigoriev I.V."/>
            <person name="Hibbett D.S."/>
            <person name="Martin F."/>
        </authorList>
    </citation>
    <scope>NUCLEOTIDE SEQUENCE [LARGE SCALE GENOMIC DNA]</scope>
    <source>
        <strain evidence="2">LaAM-08-1</strain>
    </source>
</reference>
<gene>
    <name evidence="1" type="ORF">K443DRAFT_613489</name>
</gene>
<keyword evidence="2" id="KW-1185">Reference proteome</keyword>
<evidence type="ECO:0000313" key="1">
    <source>
        <dbReference type="EMBL" id="KIK00284.1"/>
    </source>
</evidence>
<dbReference type="Proteomes" id="UP000054477">
    <property type="component" value="Unassembled WGS sequence"/>
</dbReference>